<keyword evidence="1" id="KW-0812">Transmembrane</keyword>
<dbReference type="AlphaFoldDB" id="A0A517PSG7"/>
<keyword evidence="1" id="KW-1133">Transmembrane helix</keyword>
<evidence type="ECO:0000313" key="4">
    <source>
        <dbReference type="Proteomes" id="UP000320421"/>
    </source>
</evidence>
<gene>
    <name evidence="3" type="primary">pgpA</name>
    <name evidence="3" type="ORF">HG66A1_41180</name>
</gene>
<organism evidence="3 4">
    <name type="scientific">Gimesia chilikensis</name>
    <dbReference type="NCBI Taxonomy" id="2605989"/>
    <lineage>
        <taxon>Bacteria</taxon>
        <taxon>Pseudomonadati</taxon>
        <taxon>Planctomycetota</taxon>
        <taxon>Planctomycetia</taxon>
        <taxon>Planctomycetales</taxon>
        <taxon>Planctomycetaceae</taxon>
        <taxon>Gimesia</taxon>
    </lineage>
</organism>
<dbReference type="GO" id="GO:0006629">
    <property type="term" value="P:lipid metabolic process"/>
    <property type="evidence" value="ECO:0007669"/>
    <property type="project" value="InterPro"/>
</dbReference>
<dbReference type="Pfam" id="PF04608">
    <property type="entry name" value="PgpA"/>
    <property type="match status" value="1"/>
</dbReference>
<dbReference type="EC" id="3.1.3.27" evidence="3"/>
<evidence type="ECO:0000313" key="3">
    <source>
        <dbReference type="EMBL" id="QDT22311.1"/>
    </source>
</evidence>
<keyword evidence="3" id="KW-0378">Hydrolase</keyword>
<accession>A0A517PSG7</accession>
<dbReference type="GO" id="GO:0008962">
    <property type="term" value="F:phosphatidylglycerophosphatase activity"/>
    <property type="evidence" value="ECO:0007669"/>
    <property type="project" value="UniProtKB-EC"/>
</dbReference>
<dbReference type="SUPFAM" id="SSF101307">
    <property type="entry name" value="YutG-like"/>
    <property type="match status" value="1"/>
</dbReference>
<evidence type="ECO:0000256" key="1">
    <source>
        <dbReference type="SAM" id="Phobius"/>
    </source>
</evidence>
<reference evidence="3 4" key="1">
    <citation type="submission" date="2019-02" db="EMBL/GenBank/DDBJ databases">
        <title>Deep-cultivation of Planctomycetes and their phenomic and genomic characterization uncovers novel biology.</title>
        <authorList>
            <person name="Wiegand S."/>
            <person name="Jogler M."/>
            <person name="Boedeker C."/>
            <person name="Pinto D."/>
            <person name="Vollmers J."/>
            <person name="Rivas-Marin E."/>
            <person name="Kohn T."/>
            <person name="Peeters S.H."/>
            <person name="Heuer A."/>
            <person name="Rast P."/>
            <person name="Oberbeckmann S."/>
            <person name="Bunk B."/>
            <person name="Jeske O."/>
            <person name="Meyerdierks A."/>
            <person name="Storesund J.E."/>
            <person name="Kallscheuer N."/>
            <person name="Luecker S."/>
            <person name="Lage O.M."/>
            <person name="Pohl T."/>
            <person name="Merkel B.J."/>
            <person name="Hornburger P."/>
            <person name="Mueller R.-W."/>
            <person name="Bruemmer F."/>
            <person name="Labrenz M."/>
            <person name="Spormann A.M."/>
            <person name="Op den Camp H."/>
            <person name="Overmann J."/>
            <person name="Amann R."/>
            <person name="Jetten M.S.M."/>
            <person name="Mascher T."/>
            <person name="Medema M.H."/>
            <person name="Devos D.P."/>
            <person name="Kaster A.-K."/>
            <person name="Ovreas L."/>
            <person name="Rohde M."/>
            <person name="Galperin M.Y."/>
            <person name="Jogler C."/>
        </authorList>
    </citation>
    <scope>NUCLEOTIDE SEQUENCE [LARGE SCALE GENOMIC DNA]</scope>
    <source>
        <strain evidence="3 4">HG66A1</strain>
    </source>
</reference>
<dbReference type="InterPro" id="IPR007686">
    <property type="entry name" value="YutG/PgpA"/>
</dbReference>
<proteinExistence type="predicted"/>
<dbReference type="PANTHER" id="PTHR36305:SF1">
    <property type="entry name" value="PHOSPHATIDYLGLYCEROPHOSPHATASE A"/>
    <property type="match status" value="1"/>
</dbReference>
<dbReference type="PANTHER" id="PTHR36305">
    <property type="entry name" value="PHOSPHATIDYLGLYCEROPHOSPHATASE A"/>
    <property type="match status" value="1"/>
</dbReference>
<dbReference type="OrthoDB" id="9804091at2"/>
<dbReference type="CDD" id="cd06971">
    <property type="entry name" value="PgpA"/>
    <property type="match status" value="1"/>
</dbReference>
<evidence type="ECO:0000259" key="2">
    <source>
        <dbReference type="Pfam" id="PF04608"/>
    </source>
</evidence>
<feature type="domain" description="YutG/PgpA" evidence="2">
    <location>
        <begin position="12"/>
        <end position="155"/>
    </location>
</feature>
<protein>
    <submittedName>
        <fullName evidence="3">Phosphatidylglycerophosphatase A</fullName>
        <ecNumber evidence="3">3.1.3.27</ecNumber>
    </submittedName>
</protein>
<name>A0A517PSG7_9PLAN</name>
<keyword evidence="4" id="KW-1185">Reference proteome</keyword>
<sequence>MRNFKNVTILLLARGLGTGLAPKAPGTFGSLLGPVLVLGLFWLQLSLPVYLVVSLLIFLLGVYLCEQGSRLLGKDDPGEIVIDEIGAFTIVMLPVFHRPLSADFLWVSLFAFLWFRLFDIWKPWPVRYFDRIHGGWGIMMDDYVAAIYAAICLYVTLILLGWF</sequence>
<dbReference type="InterPro" id="IPR026037">
    <property type="entry name" value="PgpA"/>
</dbReference>
<feature type="transmembrane region" description="Helical" evidence="1">
    <location>
        <begin position="142"/>
        <end position="162"/>
    </location>
</feature>
<dbReference type="Proteomes" id="UP000320421">
    <property type="component" value="Chromosome"/>
</dbReference>
<dbReference type="RefSeq" id="WP_145187971.1">
    <property type="nucleotide sequence ID" value="NZ_CP036266.1"/>
</dbReference>
<dbReference type="PIRSF" id="PIRSF006162">
    <property type="entry name" value="PgpA"/>
    <property type="match status" value="1"/>
</dbReference>
<keyword evidence="1" id="KW-0472">Membrane</keyword>
<feature type="transmembrane region" description="Helical" evidence="1">
    <location>
        <begin position="103"/>
        <end position="121"/>
    </location>
</feature>
<feature type="transmembrane region" description="Helical" evidence="1">
    <location>
        <begin position="47"/>
        <end position="65"/>
    </location>
</feature>
<dbReference type="InterPro" id="IPR036681">
    <property type="entry name" value="PgpA-like_sf"/>
</dbReference>
<dbReference type="EMBL" id="CP036266">
    <property type="protein sequence ID" value="QDT22311.1"/>
    <property type="molecule type" value="Genomic_DNA"/>
</dbReference>